<keyword evidence="10" id="KW-0406">Ion transport</keyword>
<dbReference type="Gene3D" id="1.20.58.340">
    <property type="entry name" value="Magnesium transport protein CorA, transmembrane region"/>
    <property type="match status" value="2"/>
</dbReference>
<dbReference type="GO" id="GO:0050897">
    <property type="term" value="F:cobalt ion binding"/>
    <property type="evidence" value="ECO:0007669"/>
    <property type="project" value="TreeGrafter"/>
</dbReference>
<dbReference type="InterPro" id="IPR045863">
    <property type="entry name" value="CorA_TM1_TM2"/>
</dbReference>
<evidence type="ECO:0000313" key="16">
    <source>
        <dbReference type="Proteomes" id="UP000243978"/>
    </source>
</evidence>
<feature type="transmembrane region" description="Helical" evidence="14">
    <location>
        <begin position="268"/>
        <end position="288"/>
    </location>
</feature>
<dbReference type="PANTHER" id="PTHR46494:SF3">
    <property type="entry name" value="ZINC TRANSPORT PROTEIN ZNTB"/>
    <property type="match status" value="1"/>
</dbReference>
<evidence type="ECO:0000256" key="1">
    <source>
        <dbReference type="ARBA" id="ARBA00004651"/>
    </source>
</evidence>
<dbReference type="AlphaFoldDB" id="A0A2T6BP81"/>
<dbReference type="Pfam" id="PF01544">
    <property type="entry name" value="CorA"/>
    <property type="match status" value="1"/>
</dbReference>
<dbReference type="GO" id="GO:0005886">
    <property type="term" value="C:plasma membrane"/>
    <property type="evidence" value="ECO:0007669"/>
    <property type="project" value="UniProtKB-SubCell"/>
</dbReference>
<evidence type="ECO:0000256" key="9">
    <source>
        <dbReference type="ARBA" id="ARBA00022989"/>
    </source>
</evidence>
<evidence type="ECO:0000256" key="7">
    <source>
        <dbReference type="ARBA" id="ARBA00022833"/>
    </source>
</evidence>
<comment type="catalytic activity">
    <reaction evidence="12">
        <text>Mg(2+)(in) = Mg(2+)(out)</text>
        <dbReference type="Rhea" id="RHEA:29827"/>
        <dbReference type="ChEBI" id="CHEBI:18420"/>
    </reaction>
</comment>
<accession>A0A2T6BP81</accession>
<sequence length="294" mass="32783">MPICEFETATYRWVHFDATDPALPAWLEANVPDLPRRTLLQVETRPRCDSYEDGLILNLRGVNLNEGASAFDMVSLRIWVIDGLIVTVRFRKIFAVDAIRVDFEEGRGPESLGAFIVRLVDGLTDRIEQTVLHGVEAADEIEAKVFDDEVAVEIGPLRRETIGLRRYVGPQRDALQKLSSIDVGFLSKTTHLRLREAMNRTTVAVEALASTQDRLIAAQDHLDASQANRQGRNGYVLSIVAAIFLPLGFLTGVFGMNVAGLPGTEWPYAFAALCAFMVVVALVLIWVFKQRDWL</sequence>
<dbReference type="Gene3D" id="3.30.460.20">
    <property type="entry name" value="CorA soluble domain-like"/>
    <property type="match status" value="1"/>
</dbReference>
<name>A0A2T6BP81_9RHOB</name>
<comment type="subcellular location">
    <subcellularLocation>
        <location evidence="1">Cell membrane</location>
        <topology evidence="1">Multi-pass membrane protein</topology>
    </subcellularLocation>
</comment>
<dbReference type="PANTHER" id="PTHR46494">
    <property type="entry name" value="CORA FAMILY METAL ION TRANSPORTER (EUROFUNG)"/>
    <property type="match status" value="1"/>
</dbReference>
<keyword evidence="11 14" id="KW-0472">Membrane</keyword>
<keyword evidence="6 14" id="KW-0812">Transmembrane</keyword>
<evidence type="ECO:0000256" key="4">
    <source>
        <dbReference type="ARBA" id="ARBA00022475"/>
    </source>
</evidence>
<feature type="transmembrane region" description="Helical" evidence="14">
    <location>
        <begin position="235"/>
        <end position="256"/>
    </location>
</feature>
<evidence type="ECO:0000256" key="12">
    <source>
        <dbReference type="ARBA" id="ARBA00034269"/>
    </source>
</evidence>
<dbReference type="Proteomes" id="UP000243978">
    <property type="component" value="Unassembled WGS sequence"/>
</dbReference>
<dbReference type="OrthoDB" id="9803484at2"/>
<keyword evidence="16" id="KW-1185">Reference proteome</keyword>
<dbReference type="EMBL" id="QBKS01000001">
    <property type="protein sequence ID" value="PTX57797.1"/>
    <property type="molecule type" value="Genomic_DNA"/>
</dbReference>
<comment type="function">
    <text evidence="13">Mediates influx of magnesium ions. Alternates between open and closed states. Activated by low cytoplasmic Mg(2+) levels. Inactive when cytoplasmic Mg(2+) levels are high.</text>
</comment>
<dbReference type="GO" id="GO:0015095">
    <property type="term" value="F:magnesium ion transmembrane transporter activity"/>
    <property type="evidence" value="ECO:0007669"/>
    <property type="project" value="TreeGrafter"/>
</dbReference>
<organism evidence="15 16">
    <name type="scientific">Litoreibacter ponti</name>
    <dbReference type="NCBI Taxonomy" id="1510457"/>
    <lineage>
        <taxon>Bacteria</taxon>
        <taxon>Pseudomonadati</taxon>
        <taxon>Pseudomonadota</taxon>
        <taxon>Alphaproteobacteria</taxon>
        <taxon>Rhodobacterales</taxon>
        <taxon>Roseobacteraceae</taxon>
        <taxon>Litoreibacter</taxon>
    </lineage>
</organism>
<evidence type="ECO:0000256" key="10">
    <source>
        <dbReference type="ARBA" id="ARBA00023065"/>
    </source>
</evidence>
<evidence type="ECO:0000256" key="5">
    <source>
        <dbReference type="ARBA" id="ARBA00022519"/>
    </source>
</evidence>
<evidence type="ECO:0000313" key="15">
    <source>
        <dbReference type="EMBL" id="PTX57797.1"/>
    </source>
</evidence>
<evidence type="ECO:0000256" key="11">
    <source>
        <dbReference type="ARBA" id="ARBA00023136"/>
    </source>
</evidence>
<comment type="caution">
    <text evidence="15">The sequence shown here is derived from an EMBL/GenBank/DDBJ whole genome shotgun (WGS) entry which is preliminary data.</text>
</comment>
<dbReference type="GO" id="GO:0000287">
    <property type="term" value="F:magnesium ion binding"/>
    <property type="evidence" value="ECO:0007669"/>
    <property type="project" value="TreeGrafter"/>
</dbReference>
<evidence type="ECO:0000256" key="13">
    <source>
        <dbReference type="ARBA" id="ARBA00045497"/>
    </source>
</evidence>
<keyword evidence="3" id="KW-0813">Transport</keyword>
<protein>
    <submittedName>
        <fullName evidence="15">Zinc transporter</fullName>
    </submittedName>
</protein>
<dbReference type="InterPro" id="IPR002523">
    <property type="entry name" value="MgTranspt_CorA/ZnTranspt_ZntB"/>
</dbReference>
<dbReference type="SUPFAM" id="SSF144083">
    <property type="entry name" value="Magnesium transport protein CorA, transmembrane region"/>
    <property type="match status" value="1"/>
</dbReference>
<proteinExistence type="inferred from homology"/>
<evidence type="ECO:0000256" key="3">
    <source>
        <dbReference type="ARBA" id="ARBA00022448"/>
    </source>
</evidence>
<keyword evidence="4" id="KW-1003">Cell membrane</keyword>
<dbReference type="SUPFAM" id="SSF143865">
    <property type="entry name" value="CorA soluble domain-like"/>
    <property type="match status" value="1"/>
</dbReference>
<dbReference type="CDD" id="cd12833">
    <property type="entry name" value="ZntB-like_1"/>
    <property type="match status" value="1"/>
</dbReference>
<dbReference type="GO" id="GO:0015087">
    <property type="term" value="F:cobalt ion transmembrane transporter activity"/>
    <property type="evidence" value="ECO:0007669"/>
    <property type="project" value="TreeGrafter"/>
</dbReference>
<reference evidence="15 16" key="1">
    <citation type="submission" date="2018-04" db="EMBL/GenBank/DDBJ databases">
        <title>Genomic Encyclopedia of Archaeal and Bacterial Type Strains, Phase II (KMG-II): from individual species to whole genera.</title>
        <authorList>
            <person name="Goeker M."/>
        </authorList>
    </citation>
    <scope>NUCLEOTIDE SEQUENCE [LARGE SCALE GENOMIC DNA]</scope>
    <source>
        <strain evidence="15 16">DSM 100977</strain>
    </source>
</reference>
<evidence type="ECO:0000256" key="8">
    <source>
        <dbReference type="ARBA" id="ARBA00022842"/>
    </source>
</evidence>
<keyword evidence="5" id="KW-0997">Cell inner membrane</keyword>
<evidence type="ECO:0000256" key="14">
    <source>
        <dbReference type="SAM" id="Phobius"/>
    </source>
</evidence>
<comment type="similarity">
    <text evidence="2">Belongs to the CorA metal ion transporter (MIT) (TC 1.A.35) family.</text>
</comment>
<keyword evidence="7" id="KW-0862">Zinc</keyword>
<dbReference type="RefSeq" id="WP_107845864.1">
    <property type="nucleotide sequence ID" value="NZ_QBKS01000001.1"/>
</dbReference>
<evidence type="ECO:0000256" key="2">
    <source>
        <dbReference type="ARBA" id="ARBA00009765"/>
    </source>
</evidence>
<dbReference type="InterPro" id="IPR045861">
    <property type="entry name" value="CorA_cytoplasmic_dom"/>
</dbReference>
<keyword evidence="9 14" id="KW-1133">Transmembrane helix</keyword>
<gene>
    <name evidence="15" type="ORF">C8N43_2469</name>
</gene>
<dbReference type="FunFam" id="1.20.58.340:FF:000004">
    <property type="entry name" value="Magnesium transport protein CorA"/>
    <property type="match status" value="1"/>
</dbReference>
<keyword evidence="8" id="KW-0460">Magnesium</keyword>
<evidence type="ECO:0000256" key="6">
    <source>
        <dbReference type="ARBA" id="ARBA00022692"/>
    </source>
</evidence>